<dbReference type="Gene3D" id="1.10.510.10">
    <property type="entry name" value="Transferase(Phosphotransferase) domain 1"/>
    <property type="match status" value="1"/>
</dbReference>
<dbReference type="SMART" id="SM00220">
    <property type="entry name" value="S_TKc"/>
    <property type="match status" value="1"/>
</dbReference>
<organism evidence="11 12">
    <name type="scientific">Mortierella isabellina</name>
    <name type="common">Filamentous fungus</name>
    <name type="synonym">Umbelopsis isabellina</name>
    <dbReference type="NCBI Taxonomy" id="91625"/>
    <lineage>
        <taxon>Eukaryota</taxon>
        <taxon>Fungi</taxon>
        <taxon>Fungi incertae sedis</taxon>
        <taxon>Mucoromycota</taxon>
        <taxon>Mucoromycotina</taxon>
        <taxon>Umbelopsidomycetes</taxon>
        <taxon>Umbelopsidales</taxon>
        <taxon>Umbelopsidaceae</taxon>
        <taxon>Umbelopsis</taxon>
    </lineage>
</organism>
<feature type="compositionally biased region" description="Polar residues" evidence="9">
    <location>
        <begin position="847"/>
        <end position="856"/>
    </location>
</feature>
<feature type="compositionally biased region" description="Polar residues" evidence="9">
    <location>
        <begin position="629"/>
        <end position="647"/>
    </location>
</feature>
<dbReference type="SUPFAM" id="SSF56112">
    <property type="entry name" value="Protein kinase-like (PK-like)"/>
    <property type="match status" value="1"/>
</dbReference>
<comment type="caution">
    <text evidence="11">The sequence shown here is derived from an EMBL/GenBank/DDBJ whole genome shotgun (WGS) entry which is preliminary data.</text>
</comment>
<feature type="domain" description="Protein kinase" evidence="10">
    <location>
        <begin position="68"/>
        <end position="340"/>
    </location>
</feature>
<comment type="catalytic activity">
    <reaction evidence="8">
        <text>L-seryl-[protein] + ATP = O-phospho-L-seryl-[protein] + ADP + H(+)</text>
        <dbReference type="Rhea" id="RHEA:17989"/>
        <dbReference type="Rhea" id="RHEA-COMP:9863"/>
        <dbReference type="Rhea" id="RHEA-COMP:11604"/>
        <dbReference type="ChEBI" id="CHEBI:15378"/>
        <dbReference type="ChEBI" id="CHEBI:29999"/>
        <dbReference type="ChEBI" id="CHEBI:30616"/>
        <dbReference type="ChEBI" id="CHEBI:83421"/>
        <dbReference type="ChEBI" id="CHEBI:456216"/>
        <dbReference type="EC" id="2.7.11.1"/>
    </reaction>
</comment>
<feature type="compositionally biased region" description="Polar residues" evidence="9">
    <location>
        <begin position="782"/>
        <end position="795"/>
    </location>
</feature>
<dbReference type="Proteomes" id="UP000654370">
    <property type="component" value="Unassembled WGS sequence"/>
</dbReference>
<feature type="compositionally biased region" description="Basic and acidic residues" evidence="9">
    <location>
        <begin position="759"/>
        <end position="781"/>
    </location>
</feature>
<keyword evidence="5" id="KW-0418">Kinase</keyword>
<keyword evidence="2" id="KW-0723">Serine/threonine-protein kinase</keyword>
<dbReference type="AlphaFoldDB" id="A0A8H7Q0F7"/>
<evidence type="ECO:0000256" key="8">
    <source>
        <dbReference type="ARBA" id="ARBA00048679"/>
    </source>
</evidence>
<feature type="region of interest" description="Disordered" evidence="9">
    <location>
        <begin position="458"/>
        <end position="665"/>
    </location>
</feature>
<evidence type="ECO:0000259" key="10">
    <source>
        <dbReference type="PROSITE" id="PS50011"/>
    </source>
</evidence>
<name>A0A8H7Q0F7_MORIS</name>
<dbReference type="CDD" id="cd14037">
    <property type="entry name" value="STKc_NAK_like"/>
    <property type="match status" value="1"/>
</dbReference>
<feature type="compositionally biased region" description="Low complexity" evidence="9">
    <location>
        <begin position="826"/>
        <end position="836"/>
    </location>
</feature>
<feature type="compositionally biased region" description="Low complexity" evidence="9">
    <location>
        <begin position="930"/>
        <end position="943"/>
    </location>
</feature>
<feature type="compositionally biased region" description="Basic and acidic residues" evidence="9">
    <location>
        <begin position="403"/>
        <end position="426"/>
    </location>
</feature>
<feature type="compositionally biased region" description="Low complexity" evidence="9">
    <location>
        <begin position="493"/>
        <end position="507"/>
    </location>
</feature>
<keyword evidence="12" id="KW-1185">Reference proteome</keyword>
<dbReference type="PROSITE" id="PS50011">
    <property type="entry name" value="PROTEIN_KINASE_DOM"/>
    <property type="match status" value="1"/>
</dbReference>
<feature type="compositionally biased region" description="Pro residues" evidence="9">
    <location>
        <begin position="46"/>
        <end position="55"/>
    </location>
</feature>
<dbReference type="EC" id="2.7.11.1" evidence="1"/>
<comment type="catalytic activity">
    <reaction evidence="7">
        <text>L-threonyl-[protein] + ATP = O-phospho-L-threonyl-[protein] + ADP + H(+)</text>
        <dbReference type="Rhea" id="RHEA:46608"/>
        <dbReference type="Rhea" id="RHEA-COMP:11060"/>
        <dbReference type="Rhea" id="RHEA-COMP:11605"/>
        <dbReference type="ChEBI" id="CHEBI:15378"/>
        <dbReference type="ChEBI" id="CHEBI:30013"/>
        <dbReference type="ChEBI" id="CHEBI:30616"/>
        <dbReference type="ChEBI" id="CHEBI:61977"/>
        <dbReference type="ChEBI" id="CHEBI:456216"/>
        <dbReference type="EC" id="2.7.11.1"/>
    </reaction>
</comment>
<accession>A0A8H7Q0F7</accession>
<dbReference type="EMBL" id="JAEPQZ010000004">
    <property type="protein sequence ID" value="KAG2182446.1"/>
    <property type="molecule type" value="Genomic_DNA"/>
</dbReference>
<evidence type="ECO:0000256" key="5">
    <source>
        <dbReference type="ARBA" id="ARBA00022777"/>
    </source>
</evidence>
<dbReference type="InterPro" id="IPR000719">
    <property type="entry name" value="Prot_kinase_dom"/>
</dbReference>
<feature type="region of interest" description="Disordered" evidence="9">
    <location>
        <begin position="353"/>
        <end position="442"/>
    </location>
</feature>
<proteinExistence type="predicted"/>
<evidence type="ECO:0000256" key="7">
    <source>
        <dbReference type="ARBA" id="ARBA00047899"/>
    </source>
</evidence>
<feature type="compositionally biased region" description="Polar residues" evidence="9">
    <location>
        <begin position="906"/>
        <end position="916"/>
    </location>
</feature>
<feature type="compositionally biased region" description="Polar residues" evidence="9">
    <location>
        <begin position="962"/>
        <end position="995"/>
    </location>
</feature>
<dbReference type="GO" id="GO:0005737">
    <property type="term" value="C:cytoplasm"/>
    <property type="evidence" value="ECO:0007669"/>
    <property type="project" value="TreeGrafter"/>
</dbReference>
<dbReference type="GO" id="GO:0004674">
    <property type="term" value="F:protein serine/threonine kinase activity"/>
    <property type="evidence" value="ECO:0007669"/>
    <property type="project" value="UniProtKB-KW"/>
</dbReference>
<dbReference type="PANTHER" id="PTHR22967">
    <property type="entry name" value="SERINE/THREONINE PROTEIN KINASE"/>
    <property type="match status" value="1"/>
</dbReference>
<feature type="region of interest" description="Disordered" evidence="9">
    <location>
        <begin position="1"/>
        <end position="59"/>
    </location>
</feature>
<dbReference type="Pfam" id="PF00069">
    <property type="entry name" value="Pkinase"/>
    <property type="match status" value="1"/>
</dbReference>
<gene>
    <name evidence="11" type="ORF">INT43_007376</name>
</gene>
<evidence type="ECO:0000256" key="2">
    <source>
        <dbReference type="ARBA" id="ARBA00022527"/>
    </source>
</evidence>
<dbReference type="GO" id="GO:0007015">
    <property type="term" value="P:actin filament organization"/>
    <property type="evidence" value="ECO:0007669"/>
    <property type="project" value="TreeGrafter"/>
</dbReference>
<feature type="compositionally biased region" description="Polar residues" evidence="9">
    <location>
        <begin position="353"/>
        <end position="370"/>
    </location>
</feature>
<feature type="region of interest" description="Disordered" evidence="9">
    <location>
        <begin position="710"/>
        <end position="1027"/>
    </location>
</feature>
<dbReference type="GO" id="GO:0005524">
    <property type="term" value="F:ATP binding"/>
    <property type="evidence" value="ECO:0007669"/>
    <property type="project" value="UniProtKB-KW"/>
</dbReference>
<keyword evidence="6" id="KW-0067">ATP-binding</keyword>
<evidence type="ECO:0000256" key="9">
    <source>
        <dbReference type="SAM" id="MobiDB-lite"/>
    </source>
</evidence>
<evidence type="ECO:0000313" key="11">
    <source>
        <dbReference type="EMBL" id="KAG2182446.1"/>
    </source>
</evidence>
<feature type="compositionally biased region" description="Polar residues" evidence="9">
    <location>
        <begin position="458"/>
        <end position="492"/>
    </location>
</feature>
<evidence type="ECO:0000313" key="12">
    <source>
        <dbReference type="Proteomes" id="UP000654370"/>
    </source>
</evidence>
<dbReference type="OrthoDB" id="2018507at2759"/>
<evidence type="ECO:0000256" key="1">
    <source>
        <dbReference type="ARBA" id="ARBA00012513"/>
    </source>
</evidence>
<sequence length="1027" mass="113123">MSSAFNDFSSPSSATQYQQDYRQRIPQQQGVGQTLPPNPVGSIPHNTPPPPPGAMPPGTQVVVGQHKVIIQVYLAEGGFAHVYLVRMKDFSDPIVLKRIAVPDTERLKSVEKEIVFMRRLGNHKNIVRYFDSQVSPLPTGGFEALILMEYCPGGGVIDLMNRRLQQRLTEPEILKIFGDVSEALAYMHYCNPAALHRDLKVENILISASGRYKLCDFGSACLSKGQYIPKTLPEIQKLEDDIQRHTTLQYRAPEMIDIYQRRPINEKADIWALGVLLYKLCYYTTPFEEQGPLAILSAKFTFPHYPQFSDKTRNLISWLLTEDQERRPNIYQVVESVCKLRGKDCPIRNIYANNSVTSSPKSQTGEQTKSANERHGSDNIFEQRVQPKQHTPNITPMRRGRPDRKDKENHDPITKEDKVSKDKFDPFDPNISSPSQRKQPVLDFDPATVFSLNEKTAFTSKSASTDSETQNSQSRSEKLATSSAQTQPPRFTSSPVGGQSQSSSVKPNQFQHAAGSSTPDSFKSPSLNPRIQHLTGDSKFLPATPSGGQSMSPARTPSPAAYSPNANVTGERLQQAVTPSDLLKNSKLETSSAGSSPVRKFEAPKKLPDIKPDQFADLNPKITQAALPRSTSMQAGGQATTASNASRASFDKIKPSFSSSKGDSVEDFNLKFPDLSSLDQHFSGASNSSRKNDGSAAFAAIDKFDNKADEQPVIVSKSNRHSVFDRFSSLTEETKASPNRRSSMNSTDMNSKGNQIQSKVKEQLQRFEMANNERKAAEQRIQRSSTKATPSAPKSESNDVKLQESKVAQPRGTEWQITGHQRERSPSSSQASSAKEPSSELAEMKKSLQSYRQMLQSPSPSPSPKDDTATFDFVNTKTSPERFSSSAKSPTKSPVSSAATLVDASPSRSSTKSPQDIASLINRQKEDTTPSKSASPSPKSVPATQTGPYRPTPPPKPARFRMSSTMVTVLTPSSIANKSEAMSSPRNLVNNSQHASRTKLTREPSITDFESKFPSPEQLQEGLPNGS</sequence>
<dbReference type="GO" id="GO:0000147">
    <property type="term" value="P:actin cortical patch assembly"/>
    <property type="evidence" value="ECO:0007669"/>
    <property type="project" value="TreeGrafter"/>
</dbReference>
<feature type="compositionally biased region" description="Polar residues" evidence="9">
    <location>
        <begin position="728"/>
        <end position="758"/>
    </location>
</feature>
<evidence type="ECO:0000256" key="4">
    <source>
        <dbReference type="ARBA" id="ARBA00022741"/>
    </source>
</evidence>
<feature type="compositionally biased region" description="Low complexity" evidence="9">
    <location>
        <begin position="1"/>
        <end position="29"/>
    </location>
</feature>
<feature type="compositionally biased region" description="Polar residues" evidence="9">
    <location>
        <begin position="873"/>
        <end position="899"/>
    </location>
</feature>
<dbReference type="PANTHER" id="PTHR22967:SF57">
    <property type="entry name" value="AUXILIN, ISOFORM A-RELATED"/>
    <property type="match status" value="1"/>
</dbReference>
<feature type="compositionally biased region" description="Polar residues" evidence="9">
    <location>
        <begin position="546"/>
        <end position="555"/>
    </location>
</feature>
<feature type="compositionally biased region" description="Basic and acidic residues" evidence="9">
    <location>
        <begin position="599"/>
        <end position="614"/>
    </location>
</feature>
<evidence type="ECO:0000256" key="3">
    <source>
        <dbReference type="ARBA" id="ARBA00022679"/>
    </source>
</evidence>
<reference evidence="11" key="1">
    <citation type="submission" date="2020-12" db="EMBL/GenBank/DDBJ databases">
        <title>Metabolic potential, ecology and presence of endohyphal bacteria is reflected in genomic diversity of Mucoromycotina.</title>
        <authorList>
            <person name="Muszewska A."/>
            <person name="Okrasinska A."/>
            <person name="Steczkiewicz K."/>
            <person name="Drgas O."/>
            <person name="Orlowska M."/>
            <person name="Perlinska-Lenart U."/>
            <person name="Aleksandrzak-Piekarczyk T."/>
            <person name="Szatraj K."/>
            <person name="Zielenkiewicz U."/>
            <person name="Pilsyk S."/>
            <person name="Malc E."/>
            <person name="Mieczkowski P."/>
            <person name="Kruszewska J.S."/>
            <person name="Biernat P."/>
            <person name="Pawlowska J."/>
        </authorList>
    </citation>
    <scope>NUCLEOTIDE SEQUENCE</scope>
    <source>
        <strain evidence="11">WA0000067209</strain>
    </source>
</reference>
<dbReference type="InterPro" id="IPR011009">
    <property type="entry name" value="Kinase-like_dom_sf"/>
</dbReference>
<protein>
    <recommendedName>
        <fullName evidence="1">non-specific serine/threonine protein kinase</fullName>
        <ecNumber evidence="1">2.7.11.1</ecNumber>
    </recommendedName>
</protein>
<evidence type="ECO:0000256" key="6">
    <source>
        <dbReference type="ARBA" id="ARBA00022840"/>
    </source>
</evidence>
<keyword evidence="3" id="KW-0808">Transferase</keyword>
<keyword evidence="4" id="KW-0547">Nucleotide-binding</keyword>
<feature type="compositionally biased region" description="Polar residues" evidence="9">
    <location>
        <begin position="508"/>
        <end position="529"/>
    </location>
</feature>